<dbReference type="Proteomes" id="UP000190037">
    <property type="component" value="Unassembled WGS sequence"/>
</dbReference>
<dbReference type="EMBL" id="MWQN01000004">
    <property type="protein sequence ID" value="OPC76901.1"/>
    <property type="molecule type" value="Genomic_DNA"/>
</dbReference>
<evidence type="ECO:0000313" key="3">
    <source>
        <dbReference type="Proteomes" id="UP000190037"/>
    </source>
</evidence>
<dbReference type="STRING" id="159449.B4N89_40555"/>
<comment type="caution">
    <text evidence="2">The sequence shown here is derived from an EMBL/GenBank/DDBJ whole genome shotgun (WGS) entry which is preliminary data.</text>
</comment>
<evidence type="ECO:0000259" key="1">
    <source>
        <dbReference type="Pfam" id="PF19054"/>
    </source>
</evidence>
<dbReference type="Pfam" id="PF19054">
    <property type="entry name" value="DUF5753"/>
    <property type="match status" value="1"/>
</dbReference>
<reference evidence="2 3" key="1">
    <citation type="submission" date="2017-03" db="EMBL/GenBank/DDBJ databases">
        <title>Draft genome sequence of Streptomyces scabrisporus NF3, endophyte isolated from Amphipterygium adstringens.</title>
        <authorList>
            <person name="Vazquez M."/>
            <person name="Ceapa C.D."/>
            <person name="Rodriguez Luna D."/>
            <person name="Sanchez Esquivel S."/>
        </authorList>
    </citation>
    <scope>NUCLEOTIDE SEQUENCE [LARGE SCALE GENOMIC DNA]</scope>
    <source>
        <strain evidence="2 3">NF3</strain>
    </source>
</reference>
<gene>
    <name evidence="2" type="ORF">B4N89_40555</name>
</gene>
<organism evidence="2 3">
    <name type="scientific">Embleya scabrispora</name>
    <dbReference type="NCBI Taxonomy" id="159449"/>
    <lineage>
        <taxon>Bacteria</taxon>
        <taxon>Bacillati</taxon>
        <taxon>Actinomycetota</taxon>
        <taxon>Actinomycetes</taxon>
        <taxon>Kitasatosporales</taxon>
        <taxon>Streptomycetaceae</taxon>
        <taxon>Embleya</taxon>
    </lineage>
</organism>
<keyword evidence="3" id="KW-1185">Reference proteome</keyword>
<sequence length="126" mass="14165">MLSNGQRTETLIALLDESVLQRPVGGAGVMAEQMAFLLEAIERRWVQVRIVRFASATDLTPPSSMTLLRFPHGGPQEMVYLEHAEAATYISRARDVERYRAFLERLCLAAESRSDSEDMIVTAHSR</sequence>
<protein>
    <recommendedName>
        <fullName evidence="1">DUF5753 domain-containing protein</fullName>
    </recommendedName>
</protein>
<dbReference type="AlphaFoldDB" id="A0A1T3NJU9"/>
<proteinExistence type="predicted"/>
<dbReference type="RefSeq" id="WP_078981659.1">
    <property type="nucleotide sequence ID" value="NZ_MWQN01000004.1"/>
</dbReference>
<dbReference type="OrthoDB" id="4081351at2"/>
<name>A0A1T3NJU9_9ACTN</name>
<dbReference type="InterPro" id="IPR043917">
    <property type="entry name" value="DUF5753"/>
</dbReference>
<feature type="domain" description="DUF5753" evidence="1">
    <location>
        <begin position="5"/>
        <end position="120"/>
    </location>
</feature>
<accession>A0A1T3NJU9</accession>
<evidence type="ECO:0000313" key="2">
    <source>
        <dbReference type="EMBL" id="OPC76901.1"/>
    </source>
</evidence>